<proteinExistence type="predicted"/>
<name>A0A1D8PBW4_9FLAO</name>
<sequence>MKLVVVTAVEDFHKDVIKLFKMSEIKNFSESDIDGYKIGKSVIMSSNWFGAEKSGKESVMFFSFTDEVHIDKLFEAIKVFNKNLETNNPIRAIVVPIEKYI</sequence>
<dbReference type="Proteomes" id="UP000176050">
    <property type="component" value="Chromosome"/>
</dbReference>
<protein>
    <submittedName>
        <fullName evidence="1">Uncharacterized protein</fullName>
    </submittedName>
</protein>
<accession>A0A1D8PBW4</accession>
<evidence type="ECO:0000313" key="1">
    <source>
        <dbReference type="EMBL" id="AOW22021.1"/>
    </source>
</evidence>
<keyword evidence="2" id="KW-1185">Reference proteome</keyword>
<dbReference type="RefSeq" id="WP_070238180.1">
    <property type="nucleotide sequence ID" value="NZ_CP017478.1"/>
</dbReference>
<dbReference type="STRING" id="1850246.LPB138_05215"/>
<gene>
    <name evidence="1" type="ORF">LPB138_05215</name>
</gene>
<reference evidence="1 2" key="1">
    <citation type="submission" date="2016-10" db="EMBL/GenBank/DDBJ databases">
        <title>Lutibacter sp. LPB0138, isolated from marine gastropod.</title>
        <authorList>
            <person name="Kim E."/>
            <person name="Yi H."/>
        </authorList>
    </citation>
    <scope>NUCLEOTIDE SEQUENCE [LARGE SCALE GENOMIC DNA]</scope>
    <source>
        <strain evidence="1 2">LPB0138</strain>
    </source>
</reference>
<dbReference type="EMBL" id="CP017478">
    <property type="protein sequence ID" value="AOW22021.1"/>
    <property type="molecule type" value="Genomic_DNA"/>
</dbReference>
<dbReference type="OrthoDB" id="1524637at2"/>
<organism evidence="1 2">
    <name type="scientific">Urechidicola croceus</name>
    <dbReference type="NCBI Taxonomy" id="1850246"/>
    <lineage>
        <taxon>Bacteria</taxon>
        <taxon>Pseudomonadati</taxon>
        <taxon>Bacteroidota</taxon>
        <taxon>Flavobacteriia</taxon>
        <taxon>Flavobacteriales</taxon>
        <taxon>Flavobacteriaceae</taxon>
        <taxon>Urechidicola</taxon>
    </lineage>
</organism>
<dbReference type="KEGG" id="lul:LPB138_05215"/>
<dbReference type="AlphaFoldDB" id="A0A1D8PBW4"/>
<evidence type="ECO:0000313" key="2">
    <source>
        <dbReference type="Proteomes" id="UP000176050"/>
    </source>
</evidence>